<proteinExistence type="predicted"/>
<dbReference type="EMBL" id="CP027059">
    <property type="protein sequence ID" value="UQZ81211.1"/>
    <property type="molecule type" value="Genomic_DNA"/>
</dbReference>
<reference evidence="4" key="2">
    <citation type="journal article" date="2021" name="J Anim Sci Technol">
        <title>Complete genome sequence of Paenibacillus konkukensis sp. nov. SK3146 as a potential probiotic strain.</title>
        <authorList>
            <person name="Jung H.I."/>
            <person name="Park S."/>
            <person name="Niu K.M."/>
            <person name="Lee S.W."/>
            <person name="Kothari D."/>
            <person name="Yi K.J."/>
            <person name="Kim S.K."/>
        </authorList>
    </citation>
    <scope>NUCLEOTIDE SEQUENCE</scope>
    <source>
        <strain evidence="4">SK3146</strain>
    </source>
</reference>
<feature type="region of interest" description="Disordered" evidence="1">
    <location>
        <begin position="150"/>
        <end position="171"/>
    </location>
</feature>
<dbReference type="InterPro" id="IPR006626">
    <property type="entry name" value="PbH1"/>
</dbReference>
<protein>
    <submittedName>
        <fullName evidence="4">Periplasmic copper-binding protein (NosD)</fullName>
    </submittedName>
</protein>
<dbReference type="NCBIfam" id="TIGR03804">
    <property type="entry name" value="para_beta_helix"/>
    <property type="match status" value="3"/>
</dbReference>
<accession>A0ABY4RF43</accession>
<dbReference type="Proteomes" id="UP001057134">
    <property type="component" value="Chromosome"/>
</dbReference>
<feature type="transmembrane region" description="Helical" evidence="2">
    <location>
        <begin position="431"/>
        <end position="452"/>
    </location>
</feature>
<evidence type="ECO:0000313" key="4">
    <source>
        <dbReference type="EMBL" id="UQZ81211.1"/>
    </source>
</evidence>
<dbReference type="InterPro" id="IPR011050">
    <property type="entry name" value="Pectin_lyase_fold/virulence"/>
</dbReference>
<dbReference type="RefSeq" id="WP_249863460.1">
    <property type="nucleotide sequence ID" value="NZ_CP027059.1"/>
</dbReference>
<evidence type="ECO:0000313" key="5">
    <source>
        <dbReference type="Proteomes" id="UP001057134"/>
    </source>
</evidence>
<evidence type="ECO:0000256" key="1">
    <source>
        <dbReference type="SAM" id="MobiDB-lite"/>
    </source>
</evidence>
<dbReference type="InterPro" id="IPR007742">
    <property type="entry name" value="NosD_dom"/>
</dbReference>
<organism evidence="4 5">
    <name type="scientific">Paenibacillus konkukensis</name>
    <dbReference type="NCBI Taxonomy" id="2020716"/>
    <lineage>
        <taxon>Bacteria</taxon>
        <taxon>Bacillati</taxon>
        <taxon>Bacillota</taxon>
        <taxon>Bacilli</taxon>
        <taxon>Bacillales</taxon>
        <taxon>Paenibacillaceae</taxon>
        <taxon>Paenibacillus</taxon>
    </lineage>
</organism>
<dbReference type="Gene3D" id="2.160.20.10">
    <property type="entry name" value="Single-stranded right-handed beta-helix, Pectin lyase-like"/>
    <property type="match status" value="1"/>
</dbReference>
<dbReference type="SUPFAM" id="SSF51126">
    <property type="entry name" value="Pectin lyase-like"/>
    <property type="match status" value="1"/>
</dbReference>
<dbReference type="InterPro" id="IPR012334">
    <property type="entry name" value="Pectin_lyas_fold"/>
</dbReference>
<reference evidence="4" key="1">
    <citation type="submission" date="2018-02" db="EMBL/GenBank/DDBJ databases">
        <authorList>
            <person name="Kim S.-K."/>
            <person name="Jung H.-I."/>
            <person name="Lee S.-W."/>
        </authorList>
    </citation>
    <scope>NUCLEOTIDE SEQUENCE</scope>
    <source>
        <strain evidence="4">SK3146</strain>
    </source>
</reference>
<dbReference type="Pfam" id="PF05048">
    <property type="entry name" value="NosD"/>
    <property type="match status" value="1"/>
</dbReference>
<keyword evidence="2" id="KW-0472">Membrane</keyword>
<gene>
    <name evidence="4" type="ORF">SK3146_00367</name>
</gene>
<sequence>MRRIPKLWTRFLTAMGLLVLAWIWIWIPGSVIAAPSGDHELQTMADNTPDGGTLKLPEGSYQGPLVIRKAISVQGAGHVVITGDGSDSPVIRIEAARVSLRNVAVIQPSGGDNAAVLVAGNQAVLDALTIRTRSYGIVLRDSGQHDISGTTIDWEPVDASQPSDETSLKRNGIDLYNSHDNRIHDNRISRMNDGIYLESSHRNVVEHNSIDRSRYGVHCMYTDGTVVKDNYGEFNVTGGMVMGVRDALVTGNTFMKQSENVNSQGLLFFDVQTSRIANNKVEGNRVGLYIEQSDKNEFIDNVVVQNFVGIQFLESNQNRFTHNRLAGNVIQAEANESSDNRFERNYWDEFHGIDADGDGISDIAYAMNPFFQRLTSATPAFQLFFQSPGMQFLEGMYSSGKDEWTIDTAPLMNPAAEEQRQGDGRGGGTTGVLMLGLLFTLFSLTIITMMGVKRT</sequence>
<keyword evidence="2" id="KW-1133">Transmembrane helix</keyword>
<keyword evidence="2" id="KW-0812">Transmembrane</keyword>
<dbReference type="InterPro" id="IPR022441">
    <property type="entry name" value="Para_beta_helix_rpt-2"/>
</dbReference>
<feature type="domain" description="Periplasmic copper-binding protein NosD beta helix" evidence="3">
    <location>
        <begin position="168"/>
        <end position="347"/>
    </location>
</feature>
<keyword evidence="5" id="KW-1185">Reference proteome</keyword>
<evidence type="ECO:0000256" key="2">
    <source>
        <dbReference type="SAM" id="Phobius"/>
    </source>
</evidence>
<dbReference type="SMART" id="SM00710">
    <property type="entry name" value="PbH1"/>
    <property type="match status" value="5"/>
</dbReference>
<evidence type="ECO:0000259" key="3">
    <source>
        <dbReference type="Pfam" id="PF05048"/>
    </source>
</evidence>
<name>A0ABY4RF43_9BACL</name>